<organism evidence="2">
    <name type="scientific">freshwater metagenome</name>
    <dbReference type="NCBI Taxonomy" id="449393"/>
    <lineage>
        <taxon>unclassified sequences</taxon>
        <taxon>metagenomes</taxon>
        <taxon>ecological metagenomes</taxon>
    </lineage>
</organism>
<dbReference type="AlphaFoldDB" id="A0A6J6V0R8"/>
<feature type="domain" description="DUF3152" evidence="1">
    <location>
        <begin position="231"/>
        <end position="354"/>
    </location>
</feature>
<dbReference type="SUPFAM" id="SSF55486">
    <property type="entry name" value="Metalloproteases ('zincins'), catalytic domain"/>
    <property type="match status" value="1"/>
</dbReference>
<dbReference type="Pfam" id="PF11350">
    <property type="entry name" value="DUF3152"/>
    <property type="match status" value="1"/>
</dbReference>
<dbReference type="Gene3D" id="3.40.390.10">
    <property type="entry name" value="Collagenase (Catalytic Domain)"/>
    <property type="match status" value="1"/>
</dbReference>
<name>A0A6J6V0R8_9ZZZZ</name>
<evidence type="ECO:0000313" key="2">
    <source>
        <dbReference type="EMBL" id="CAB4765732.1"/>
    </source>
</evidence>
<dbReference type="InterPro" id="IPR024079">
    <property type="entry name" value="MetalloPept_cat_dom_sf"/>
</dbReference>
<proteinExistence type="predicted"/>
<gene>
    <name evidence="2" type="ORF">UFOPK2761_03028</name>
</gene>
<protein>
    <submittedName>
        <fullName evidence="2">Unannotated protein</fullName>
    </submittedName>
</protein>
<dbReference type="GO" id="GO:0008237">
    <property type="term" value="F:metallopeptidase activity"/>
    <property type="evidence" value="ECO:0007669"/>
    <property type="project" value="InterPro"/>
</dbReference>
<evidence type="ECO:0000259" key="1">
    <source>
        <dbReference type="Pfam" id="PF11350"/>
    </source>
</evidence>
<reference evidence="2" key="1">
    <citation type="submission" date="2020-05" db="EMBL/GenBank/DDBJ databases">
        <authorList>
            <person name="Chiriac C."/>
            <person name="Salcher M."/>
            <person name="Ghai R."/>
            <person name="Kavagutti S V."/>
        </authorList>
    </citation>
    <scope>NUCLEOTIDE SEQUENCE</scope>
</reference>
<sequence length="370" mass="40494">MAATALAGLVLLPVAAPAQEEPSEVTNVVAPVVTGEATYAEVLSATDGEWATAEPEEPLTFTYRWLRDGEPVRGEREATYELDLDDLRSRLQVEVTATDGDGDSAVALSEPTEPVARAEMVLRGEPKVRGTQRFTHTLTATPGRWRADPTKVRYRWLRDGDPIAGAREATYRIQPGDVGHRLRVEVTAAAPGHERATARSVRTDPVRHRVDVQRSVTYSVVTRGRVTASVREFARLAQETYDDPRGWRGGGVSFRRVASGGSFTLVLAEASTVPSYSPVCSATWSCRVGRYVIINQTRWRNASPAWNAGGRSLRDYRHMVVNHETGHWLGLGHPSCPGPGKPAPVMMQQSKGTSGCRFNPFPLLSEQGRV</sequence>
<dbReference type="InterPro" id="IPR022603">
    <property type="entry name" value="DUF3152"/>
</dbReference>
<accession>A0A6J6V0R8</accession>
<dbReference type="EMBL" id="CAEZYQ010000033">
    <property type="protein sequence ID" value="CAB4765732.1"/>
    <property type="molecule type" value="Genomic_DNA"/>
</dbReference>
<dbReference type="Gene3D" id="2.60.40.2700">
    <property type="match status" value="2"/>
</dbReference>